<dbReference type="STRING" id="1324352.OK18_14620"/>
<dbReference type="AlphaFoldDB" id="A0A0G3M3C3"/>
<gene>
    <name evidence="1" type="ORF">OK18_14620</name>
</gene>
<dbReference type="EMBL" id="CP009928">
    <property type="protein sequence ID" value="AKK73671.1"/>
    <property type="molecule type" value="Genomic_DNA"/>
</dbReference>
<sequence length="265" mass="28844">MNNPVRFIDPTGMIPENPNPDSFWHRVTWSGARRNAQRYANAKSDLGYESQVYKNSDVWSVRGQKTRDDGTTSTTSHYAASYDNNGEVYSKSWSLTTQSPEPVPMDYASSGDATISSPSPFQGKSNFDIVMVDTNPIMPAIASAVVPPLGFIAGTAQTINDASECNYFGAAIGVVSLGLSAKMSGPANQWFRGADNKFSLTPGNTFSKTLDQGTVGFKWGASPIHLNKIPSPGMQKINQMIRRTSLPVSDNLGLREAGHYHLRTR</sequence>
<reference evidence="1 2" key="1">
    <citation type="submission" date="2014-11" db="EMBL/GenBank/DDBJ databases">
        <authorList>
            <person name="Park G.-S."/>
            <person name="Hong S.-J."/>
            <person name="Jung B.K."/>
            <person name="Khan A.R."/>
            <person name="Kwak Y."/>
            <person name="Shin J.-H."/>
        </authorList>
    </citation>
    <scope>NUCLEOTIDE SEQUENCE [LARGE SCALE GENOMIC DNA]</scope>
    <source>
        <strain evidence="1 2">DSM 27622</strain>
    </source>
</reference>
<name>A0A0G3M3C3_CHRGL</name>
<proteinExistence type="predicted"/>
<evidence type="ECO:0000313" key="1">
    <source>
        <dbReference type="EMBL" id="AKK73671.1"/>
    </source>
</evidence>
<dbReference type="Proteomes" id="UP000035213">
    <property type="component" value="Chromosome"/>
</dbReference>
<evidence type="ECO:0008006" key="3">
    <source>
        <dbReference type="Google" id="ProtNLM"/>
    </source>
</evidence>
<accession>A0A0G3M3C3</accession>
<protein>
    <recommendedName>
        <fullName evidence="3">RHS repeat-associated core domain-containing protein</fullName>
    </recommendedName>
</protein>
<dbReference type="PATRIC" id="fig|1324352.5.peg.3048"/>
<evidence type="ECO:0000313" key="2">
    <source>
        <dbReference type="Proteomes" id="UP000035213"/>
    </source>
</evidence>
<organism evidence="1 2">
    <name type="scientific">Chryseobacterium gallinarum</name>
    <dbReference type="NCBI Taxonomy" id="1324352"/>
    <lineage>
        <taxon>Bacteria</taxon>
        <taxon>Pseudomonadati</taxon>
        <taxon>Bacteroidota</taxon>
        <taxon>Flavobacteriia</taxon>
        <taxon>Flavobacteriales</taxon>
        <taxon>Weeksellaceae</taxon>
        <taxon>Chryseobacterium group</taxon>
        <taxon>Chryseobacterium</taxon>
    </lineage>
</organism>
<dbReference type="RefSeq" id="WP_053328457.1">
    <property type="nucleotide sequence ID" value="NZ_CP009928.1"/>
</dbReference>
<dbReference type="KEGG" id="cgn:OK18_14620"/>